<keyword evidence="3" id="KW-1185">Reference proteome</keyword>
<organism evidence="2 3">
    <name type="scientific">Acinetobacter entericus</name>
    <dbReference type="NCBI Taxonomy" id="2989714"/>
    <lineage>
        <taxon>Bacteria</taxon>
        <taxon>Pseudomonadati</taxon>
        <taxon>Pseudomonadota</taxon>
        <taxon>Gammaproteobacteria</taxon>
        <taxon>Moraxellales</taxon>
        <taxon>Moraxellaceae</taxon>
        <taxon>Acinetobacter</taxon>
    </lineage>
</organism>
<evidence type="ECO:0000313" key="2">
    <source>
        <dbReference type="EMBL" id="MCW8038151.1"/>
    </source>
</evidence>
<dbReference type="RefSeq" id="WP_131276100.1">
    <property type="nucleotide sequence ID" value="NZ_JAPEQW010000003.1"/>
</dbReference>
<comment type="caution">
    <text evidence="2">The sequence shown here is derived from an EMBL/GenBank/DDBJ whole genome shotgun (WGS) entry which is preliminary data.</text>
</comment>
<evidence type="ECO:0000256" key="1">
    <source>
        <dbReference type="SAM" id="SignalP"/>
    </source>
</evidence>
<reference evidence="2 3" key="1">
    <citation type="submission" date="2022-11" db="EMBL/GenBank/DDBJ databases">
        <title>Acinetobacter entericus sp. nov., isolated from the gut of the plastic-eating larvae of the Coleoptera insect Zophobas atratus.</title>
        <authorList>
            <person name="Dong X."/>
            <person name="Yang Y."/>
        </authorList>
    </citation>
    <scope>NUCLEOTIDE SEQUENCE [LARGE SCALE GENOMIC DNA]</scope>
    <source>
        <strain evidence="2 3">BIT-DXN8</strain>
    </source>
</reference>
<proteinExistence type="predicted"/>
<evidence type="ECO:0000313" key="3">
    <source>
        <dbReference type="Proteomes" id="UP001209682"/>
    </source>
</evidence>
<dbReference type="Proteomes" id="UP001209682">
    <property type="component" value="Unassembled WGS sequence"/>
</dbReference>
<sequence length="436" mass="48273">MRPKIKTAIFPILILACCSAAIQAEASFVQWTPQIPSSLSPFQNSPQQLAAFTGSSIAIFAHPAQSISLPTMKYGQRISGKYYSAAVVVPASSKNVARLLQNYANYAGLFPTLKQAKILEQQGGVSTVQYSIHIPMPIPVLNFRESVTMQHQIEGSSISSLVLDAPVPYSSGKLEWFELSPNQTLITVTQWGDLNKPKGFLFSKILNAVPEAKLGIPAGTSGFLLEALQRRFKSSAAEPAMTVLPAVKLSEEQLLRVAQISQKSQEPVSFILPAQKIQYANNTEIMRFSTSYQYYAQQPEQLQQWLAPPAFQQLFPNQIKSFKIKQINQRQLDADYRISVGLGVISIPFDFKMCFDSPNALQNQFHATGGDLKLVRGAMRLMPFKQGSLLNITSAVKIDDSAPFLLRAMRSMPYHEMLPAVGGNTVFALKIWQKVR</sequence>
<feature type="signal peptide" evidence="1">
    <location>
        <begin position="1"/>
        <end position="26"/>
    </location>
</feature>
<dbReference type="InterPro" id="IPR023393">
    <property type="entry name" value="START-like_dom_sf"/>
</dbReference>
<accession>A0ABT3NF34</accession>
<feature type="chain" id="PRO_5046783368" evidence="1">
    <location>
        <begin position="27"/>
        <end position="436"/>
    </location>
</feature>
<dbReference type="EMBL" id="JAPEQW010000003">
    <property type="protein sequence ID" value="MCW8038151.1"/>
    <property type="molecule type" value="Genomic_DNA"/>
</dbReference>
<dbReference type="Gene3D" id="3.30.530.20">
    <property type="match status" value="1"/>
</dbReference>
<dbReference type="PROSITE" id="PS51257">
    <property type="entry name" value="PROKAR_LIPOPROTEIN"/>
    <property type="match status" value="1"/>
</dbReference>
<name>A0ABT3NF34_9GAMM</name>
<protein>
    <submittedName>
        <fullName evidence="2">SRPBCC family protein</fullName>
    </submittedName>
</protein>
<dbReference type="SUPFAM" id="SSF55961">
    <property type="entry name" value="Bet v1-like"/>
    <property type="match status" value="1"/>
</dbReference>
<gene>
    <name evidence="2" type="ORF">OKC24_02985</name>
</gene>
<keyword evidence="1" id="KW-0732">Signal</keyword>